<dbReference type="AlphaFoldDB" id="A0A6P5EZW4"/>
<evidence type="ECO:0000313" key="3">
    <source>
        <dbReference type="RefSeq" id="XP_020089042.1"/>
    </source>
</evidence>
<gene>
    <name evidence="3" type="primary">LOC109710714</name>
</gene>
<sequence>MAVAISHPSRSLPYGSLLTAVLEFMSFDLSDVRPMKYPTAISTATFSTLGFKKNRHGIWVRKHVIDSPSEHGDDIDDAEDDPMPYEPPPRAPSPPVEPPPRASPPPFEPPPAVPPPYVPPPMDFQNQVFDRLDRMEDHMHALQTDVSGIKAYMDSIFGPSSAFYAAYGPHVDRPSSSSMPPPVPPTDHEDDEEDDDDDD</sequence>
<feature type="region of interest" description="Disordered" evidence="1">
    <location>
        <begin position="65"/>
        <end position="124"/>
    </location>
</feature>
<feature type="compositionally biased region" description="Pro residues" evidence="1">
    <location>
        <begin position="84"/>
        <end position="122"/>
    </location>
</feature>
<dbReference type="Proteomes" id="UP000515123">
    <property type="component" value="Linkage group 5"/>
</dbReference>
<organism evidence="2 3">
    <name type="scientific">Ananas comosus</name>
    <name type="common">Pineapple</name>
    <name type="synonym">Ananas ananas</name>
    <dbReference type="NCBI Taxonomy" id="4615"/>
    <lineage>
        <taxon>Eukaryota</taxon>
        <taxon>Viridiplantae</taxon>
        <taxon>Streptophyta</taxon>
        <taxon>Embryophyta</taxon>
        <taxon>Tracheophyta</taxon>
        <taxon>Spermatophyta</taxon>
        <taxon>Magnoliopsida</taxon>
        <taxon>Liliopsida</taxon>
        <taxon>Poales</taxon>
        <taxon>Bromeliaceae</taxon>
        <taxon>Bromelioideae</taxon>
        <taxon>Ananas</taxon>
    </lineage>
</organism>
<proteinExistence type="predicted"/>
<feature type="region of interest" description="Disordered" evidence="1">
    <location>
        <begin position="167"/>
        <end position="199"/>
    </location>
</feature>
<evidence type="ECO:0000313" key="2">
    <source>
        <dbReference type="Proteomes" id="UP000515123"/>
    </source>
</evidence>
<reference evidence="3" key="2">
    <citation type="submission" date="2025-08" db="UniProtKB">
        <authorList>
            <consortium name="RefSeq"/>
        </authorList>
    </citation>
    <scope>IDENTIFICATION</scope>
    <source>
        <tissue evidence="3">Leaf</tissue>
    </source>
</reference>
<protein>
    <submittedName>
        <fullName evidence="3">Splicing factor 3B subunit 4-like</fullName>
    </submittedName>
</protein>
<accession>A0A6P5EZW4</accession>
<feature type="compositionally biased region" description="Acidic residues" evidence="1">
    <location>
        <begin position="73"/>
        <end position="83"/>
    </location>
</feature>
<evidence type="ECO:0000256" key="1">
    <source>
        <dbReference type="SAM" id="MobiDB-lite"/>
    </source>
</evidence>
<dbReference type="GeneID" id="109710714"/>
<keyword evidence="2" id="KW-1185">Reference proteome</keyword>
<dbReference type="RefSeq" id="XP_020089042.1">
    <property type="nucleotide sequence ID" value="XM_020233453.1"/>
</dbReference>
<feature type="compositionally biased region" description="Acidic residues" evidence="1">
    <location>
        <begin position="188"/>
        <end position="199"/>
    </location>
</feature>
<name>A0A6P5EZW4_ANACO</name>
<reference evidence="2" key="1">
    <citation type="journal article" date="2015" name="Nat. Genet.">
        <title>The pineapple genome and the evolution of CAM photosynthesis.</title>
        <authorList>
            <person name="Ming R."/>
            <person name="VanBuren R."/>
            <person name="Wai C.M."/>
            <person name="Tang H."/>
            <person name="Schatz M.C."/>
            <person name="Bowers J.E."/>
            <person name="Lyons E."/>
            <person name="Wang M.L."/>
            <person name="Chen J."/>
            <person name="Biggers E."/>
            <person name="Zhang J."/>
            <person name="Huang L."/>
            <person name="Zhang L."/>
            <person name="Miao W."/>
            <person name="Zhang J."/>
            <person name="Ye Z."/>
            <person name="Miao C."/>
            <person name="Lin Z."/>
            <person name="Wang H."/>
            <person name="Zhou H."/>
            <person name="Yim W.C."/>
            <person name="Priest H.D."/>
            <person name="Zheng C."/>
            <person name="Woodhouse M."/>
            <person name="Edger P.P."/>
            <person name="Guyot R."/>
            <person name="Guo H.B."/>
            <person name="Guo H."/>
            <person name="Zheng G."/>
            <person name="Singh R."/>
            <person name="Sharma A."/>
            <person name="Min X."/>
            <person name="Zheng Y."/>
            <person name="Lee H."/>
            <person name="Gurtowski J."/>
            <person name="Sedlazeck F.J."/>
            <person name="Harkess A."/>
            <person name="McKain M.R."/>
            <person name="Liao Z."/>
            <person name="Fang J."/>
            <person name="Liu J."/>
            <person name="Zhang X."/>
            <person name="Zhang Q."/>
            <person name="Hu W."/>
            <person name="Qin Y."/>
            <person name="Wang K."/>
            <person name="Chen L.Y."/>
            <person name="Shirley N."/>
            <person name="Lin Y.R."/>
            <person name="Liu L.Y."/>
            <person name="Hernandez A.G."/>
            <person name="Wright C.L."/>
            <person name="Bulone V."/>
            <person name="Tuskan G.A."/>
            <person name="Heath K."/>
            <person name="Zee F."/>
            <person name="Moore P.H."/>
            <person name="Sunkar R."/>
            <person name="Leebens-Mack J.H."/>
            <person name="Mockler T."/>
            <person name="Bennetzen J.L."/>
            <person name="Freeling M."/>
            <person name="Sankoff D."/>
            <person name="Paterson A.H."/>
            <person name="Zhu X."/>
            <person name="Yang X."/>
            <person name="Smith J.A."/>
            <person name="Cushman J.C."/>
            <person name="Paull R.E."/>
            <person name="Yu Q."/>
        </authorList>
    </citation>
    <scope>NUCLEOTIDE SEQUENCE [LARGE SCALE GENOMIC DNA]</scope>
    <source>
        <strain evidence="2">cv. F153</strain>
    </source>
</reference>